<dbReference type="Proteomes" id="UP000075531">
    <property type="component" value="Unassembled WGS sequence"/>
</dbReference>
<sequence>MCIKNELEYRIYVNKVMNTDKLKFLYLIIFGASLNYIYIRFNSINIIFALIFIIAIVLLMKAVNKYDRLALITSISIMVEPNIIGNLSLSNIILLIALFSTLFVYKNFNLTFLRNRSIFSLIIFVCYLIINVIFTLFKGITVFIVMKNLWIFVSLIIYLIIISLYLSKESKQAIVSCLLTGIEGWGVLIVSGFIVRILMYPSIINKLLFSLDQSSTSVLNRQYLALYYTDVNYMSIACVCAIFVTLIKLQKQKKKLRILNFIILNLYIMLTLSRTGLLLIMLTYSIYITVIFLKKGYKKRMLFISINILLGIIFLGCLSYNFKNIQILQSIISRFSSIKHDPRFDVYKAAINVFEMSPILGTGVGTLIKLSANYLGTPHIAHNVFLTTLAESGIVGLFLLLLFEINLLFEVRNKKSKHNFFILFIVFLIPQLWLDVFFNPNTIVIICILVLFNGELEEYLLL</sequence>
<evidence type="ECO:0000259" key="6">
    <source>
        <dbReference type="Pfam" id="PF04932"/>
    </source>
</evidence>
<dbReference type="GO" id="GO:0016874">
    <property type="term" value="F:ligase activity"/>
    <property type="evidence" value="ECO:0007669"/>
    <property type="project" value="UniProtKB-KW"/>
</dbReference>
<evidence type="ECO:0000256" key="5">
    <source>
        <dbReference type="SAM" id="Phobius"/>
    </source>
</evidence>
<evidence type="ECO:0000313" key="7">
    <source>
        <dbReference type="EMBL" id="KYH31222.1"/>
    </source>
</evidence>
<gene>
    <name evidence="7" type="ORF">CLTEP_24140</name>
</gene>
<feature type="transmembrane region" description="Helical" evidence="5">
    <location>
        <begin position="349"/>
        <end position="372"/>
    </location>
</feature>
<evidence type="ECO:0000256" key="2">
    <source>
        <dbReference type="ARBA" id="ARBA00022692"/>
    </source>
</evidence>
<reference evidence="7 8" key="1">
    <citation type="submission" date="2016-02" db="EMBL/GenBank/DDBJ databases">
        <title>Genome sequence of Clostridium tepidiprofundi DSM 19306.</title>
        <authorList>
            <person name="Poehlein A."/>
            <person name="Daniel R."/>
        </authorList>
    </citation>
    <scope>NUCLEOTIDE SEQUENCE [LARGE SCALE GENOMIC DNA]</scope>
    <source>
        <strain evidence="7 8">DSM 19306</strain>
    </source>
</reference>
<dbReference type="STRING" id="1121338.CLTEP_24140"/>
<dbReference type="GO" id="GO:0016020">
    <property type="term" value="C:membrane"/>
    <property type="evidence" value="ECO:0007669"/>
    <property type="project" value="UniProtKB-SubCell"/>
</dbReference>
<evidence type="ECO:0000313" key="8">
    <source>
        <dbReference type="Proteomes" id="UP000075531"/>
    </source>
</evidence>
<feature type="transmembrane region" description="Helical" evidence="5">
    <location>
        <begin position="173"/>
        <end position="199"/>
    </location>
</feature>
<feature type="transmembrane region" description="Helical" evidence="5">
    <location>
        <begin position="421"/>
        <end position="452"/>
    </location>
</feature>
<keyword evidence="3 5" id="KW-1133">Transmembrane helix</keyword>
<keyword evidence="4 5" id="KW-0472">Membrane</keyword>
<feature type="transmembrane region" description="Helical" evidence="5">
    <location>
        <begin position="46"/>
        <end position="63"/>
    </location>
</feature>
<keyword evidence="7" id="KW-0436">Ligase</keyword>
<feature type="transmembrane region" description="Helical" evidence="5">
    <location>
        <begin position="302"/>
        <end position="322"/>
    </location>
</feature>
<keyword evidence="2 5" id="KW-0812">Transmembrane</keyword>
<dbReference type="Pfam" id="PF04932">
    <property type="entry name" value="Wzy_C"/>
    <property type="match status" value="1"/>
</dbReference>
<dbReference type="InterPro" id="IPR051533">
    <property type="entry name" value="WaaL-like"/>
</dbReference>
<keyword evidence="8" id="KW-1185">Reference proteome</keyword>
<feature type="transmembrane region" description="Helical" evidence="5">
    <location>
        <begin position="149"/>
        <end position="166"/>
    </location>
</feature>
<dbReference type="PANTHER" id="PTHR37422">
    <property type="entry name" value="TEICHURONIC ACID BIOSYNTHESIS PROTEIN TUAE"/>
    <property type="match status" value="1"/>
</dbReference>
<comment type="caution">
    <text evidence="7">The sequence shown here is derived from an EMBL/GenBank/DDBJ whole genome shotgun (WGS) entry which is preliminary data.</text>
</comment>
<feature type="transmembrane region" description="Helical" evidence="5">
    <location>
        <begin position="261"/>
        <end position="290"/>
    </location>
</feature>
<dbReference type="RefSeq" id="WP_066827005.1">
    <property type="nucleotide sequence ID" value="NZ_LTBA01000049.1"/>
</dbReference>
<dbReference type="InterPro" id="IPR007016">
    <property type="entry name" value="O-antigen_ligase-rel_domated"/>
</dbReference>
<dbReference type="PATRIC" id="fig|1121338.3.peg.2496"/>
<dbReference type="EMBL" id="LTBA01000049">
    <property type="protein sequence ID" value="KYH31222.1"/>
    <property type="molecule type" value="Genomic_DNA"/>
</dbReference>
<evidence type="ECO:0000256" key="1">
    <source>
        <dbReference type="ARBA" id="ARBA00004141"/>
    </source>
</evidence>
<comment type="subcellular location">
    <subcellularLocation>
        <location evidence="1">Membrane</location>
        <topology evidence="1">Multi-pass membrane protein</topology>
    </subcellularLocation>
</comment>
<dbReference type="PANTHER" id="PTHR37422:SF13">
    <property type="entry name" value="LIPOPOLYSACCHARIDE BIOSYNTHESIS PROTEIN PA4999-RELATED"/>
    <property type="match status" value="1"/>
</dbReference>
<organism evidence="7 8">
    <name type="scientific">Clostridium tepidiprofundi DSM 19306</name>
    <dbReference type="NCBI Taxonomy" id="1121338"/>
    <lineage>
        <taxon>Bacteria</taxon>
        <taxon>Bacillati</taxon>
        <taxon>Bacillota</taxon>
        <taxon>Clostridia</taxon>
        <taxon>Eubacteriales</taxon>
        <taxon>Clostridiaceae</taxon>
        <taxon>Clostridium</taxon>
    </lineage>
</organism>
<dbReference type="OrthoDB" id="1762823at2"/>
<name>A0A151AUH2_9CLOT</name>
<feature type="domain" description="O-antigen ligase-related" evidence="6">
    <location>
        <begin position="261"/>
        <end position="401"/>
    </location>
</feature>
<feature type="transmembrane region" description="Helical" evidence="5">
    <location>
        <begin position="231"/>
        <end position="249"/>
    </location>
</feature>
<feature type="transmembrane region" description="Helical" evidence="5">
    <location>
        <begin position="384"/>
        <end position="409"/>
    </location>
</feature>
<protein>
    <submittedName>
        <fullName evidence="7">O-antigen ligase</fullName>
    </submittedName>
</protein>
<evidence type="ECO:0000256" key="3">
    <source>
        <dbReference type="ARBA" id="ARBA00022989"/>
    </source>
</evidence>
<accession>A0A151AUH2</accession>
<dbReference type="AlphaFoldDB" id="A0A151AUH2"/>
<evidence type="ECO:0000256" key="4">
    <source>
        <dbReference type="ARBA" id="ARBA00023136"/>
    </source>
</evidence>
<feature type="transmembrane region" description="Helical" evidence="5">
    <location>
        <begin position="117"/>
        <end position="137"/>
    </location>
</feature>
<proteinExistence type="predicted"/>
<feature type="transmembrane region" description="Helical" evidence="5">
    <location>
        <begin position="83"/>
        <end position="105"/>
    </location>
</feature>